<proteinExistence type="predicted"/>
<name>A0A1I3HSN2_9SPHI</name>
<dbReference type="STRING" id="1477437.SAMN05444682_103476"/>
<keyword evidence="2" id="KW-1185">Reference proteome</keyword>
<dbReference type="Pfam" id="PF03567">
    <property type="entry name" value="Sulfotransfer_2"/>
    <property type="match status" value="1"/>
</dbReference>
<keyword evidence="1" id="KW-0808">Transferase</keyword>
<accession>A0A1I3HSN2</accession>
<evidence type="ECO:0000313" key="1">
    <source>
        <dbReference type="EMBL" id="SFI38692.1"/>
    </source>
</evidence>
<dbReference type="Proteomes" id="UP000198670">
    <property type="component" value="Unassembled WGS sequence"/>
</dbReference>
<evidence type="ECO:0000313" key="2">
    <source>
        <dbReference type="Proteomes" id="UP000198670"/>
    </source>
</evidence>
<dbReference type="EMBL" id="FOQO01000003">
    <property type="protein sequence ID" value="SFI38692.1"/>
    <property type="molecule type" value="Genomic_DNA"/>
</dbReference>
<sequence>MGNFFCIIPNTGVAFVAISKNAVTFLKKVAYYNGSREKVWEKGFTSVHDLIGYSDGSPYLVPVDKMQEFENKHGVYTKFAVWRDPIERIVSTYKLFCLDGEFRRYFHFLGLVGGTSFDRFVDFLEFEWEKKDPLWQDEHIRRQVDYYNPSEVNYIVNIHNLHSFLTDFNVPFKSEISNKTLSSFELTNEKHLTRIRQYYKADYQIECNYEKPD</sequence>
<organism evidence="1 2">
    <name type="scientific">Parapedobacter indicus</name>
    <dbReference type="NCBI Taxonomy" id="1477437"/>
    <lineage>
        <taxon>Bacteria</taxon>
        <taxon>Pseudomonadati</taxon>
        <taxon>Bacteroidota</taxon>
        <taxon>Sphingobacteriia</taxon>
        <taxon>Sphingobacteriales</taxon>
        <taxon>Sphingobacteriaceae</taxon>
        <taxon>Parapedobacter</taxon>
    </lineage>
</organism>
<dbReference type="GO" id="GO:0016020">
    <property type="term" value="C:membrane"/>
    <property type="evidence" value="ECO:0007669"/>
    <property type="project" value="InterPro"/>
</dbReference>
<dbReference type="GO" id="GO:0008146">
    <property type="term" value="F:sulfotransferase activity"/>
    <property type="evidence" value="ECO:0007669"/>
    <property type="project" value="InterPro"/>
</dbReference>
<reference evidence="1 2" key="1">
    <citation type="submission" date="2016-10" db="EMBL/GenBank/DDBJ databases">
        <authorList>
            <person name="de Groot N.N."/>
        </authorList>
    </citation>
    <scope>NUCLEOTIDE SEQUENCE [LARGE SCALE GENOMIC DNA]</scope>
    <source>
        <strain evidence="1 2">RK1</strain>
    </source>
</reference>
<protein>
    <submittedName>
        <fullName evidence="1">Sulfotransferase family protein</fullName>
    </submittedName>
</protein>
<gene>
    <name evidence="1" type="ORF">SAMN05444682_103476</name>
</gene>
<dbReference type="AlphaFoldDB" id="A0A1I3HSN2"/>
<dbReference type="InterPro" id="IPR005331">
    <property type="entry name" value="Sulfotransferase"/>
</dbReference>